<feature type="region of interest" description="Disordered" evidence="2">
    <location>
        <begin position="1"/>
        <end position="256"/>
    </location>
</feature>
<feature type="compositionally biased region" description="Low complexity" evidence="2">
    <location>
        <begin position="91"/>
        <end position="102"/>
    </location>
</feature>
<evidence type="ECO:0000259" key="3">
    <source>
        <dbReference type="PROSITE" id="PS50089"/>
    </source>
</evidence>
<name>A0A8H7B4K9_9PLEO</name>
<feature type="region of interest" description="Disordered" evidence="2">
    <location>
        <begin position="357"/>
        <end position="416"/>
    </location>
</feature>
<dbReference type="CDD" id="cd16448">
    <property type="entry name" value="RING-H2"/>
    <property type="match status" value="1"/>
</dbReference>
<dbReference type="Pfam" id="PF13639">
    <property type="entry name" value="zf-RING_2"/>
    <property type="match status" value="1"/>
</dbReference>
<sequence>MPDELAPPRKSIELEDPGAKELAESSDEHFSDASEGQPGRSEMTSPIPITRVERVDDEPAHGEVPGTDAYNMRTQDAVPDEVEIVPEGTRSRSASRVSVSDRPLTPGGTPVPKTIVEKIDPDQPSYGDVPGTLAHQQRLADAAPDVIVRAPEPTQPSNPGSPTSHDRSPISPSDGAADSVPEADASAEQDDDGFGNEDGDDDGFGDFDDFEQGEEGDDDFGDFDDGLQQGGDDAETSFDKPPEQPPVPVPSPGPPVLDFDQLTSLEEIVTATQPYLDDMYPVQNDIPTISANPDETRSIFLSERSHSLWTQLVAPPPLQPPDWVRSRIRRLFLVSLGVPVDLDEILPASKQKKLILPSIHIPGDRSPRPSSDGRNNGGPLGRVKRENESSTSIDSSSSKPERKRKGPPPPPELDISSTMQLCATTDAALQGLTDDELKMHIDHLKGLQERAKEVFEYWQKRLESALGDKDAFEQVIESLVAHAKKLRLLLPQKIRLRSLKTLNFQYSKFSKPQIFAFTRKMAMPFPTPAATGVAPSSNASYTSKSSFLTSGLSPLATCALNNTEASCSICLEHYTHEDPASQVIQCGHIFHTPCMTEWIESGSSTCPMCRAQLFAPPVKTKMNSNHPRRNMFGRRASERNIPGLPRMHEGFDTYSQWRMGSLGLGTGMGSNFQPSTPEAPLDY</sequence>
<dbReference type="RefSeq" id="XP_038785510.1">
    <property type="nucleotide sequence ID" value="XM_038932038.1"/>
</dbReference>
<gene>
    <name evidence="4" type="ORF">GT037_006991</name>
</gene>
<reference evidence="4" key="2">
    <citation type="submission" date="2020-08" db="EMBL/GenBank/DDBJ databases">
        <title>Draft Genome Sequence of Cumin Blight Pathogen Alternaria burnsii.</title>
        <authorList>
            <person name="Feng Z."/>
        </authorList>
    </citation>
    <scope>NUCLEOTIDE SEQUENCE</scope>
    <source>
        <strain evidence="4">CBS107.38</strain>
    </source>
</reference>
<dbReference type="GeneID" id="62205216"/>
<dbReference type="EMBL" id="JAAABM010000009">
    <property type="protein sequence ID" value="KAF7675228.1"/>
    <property type="molecule type" value="Genomic_DNA"/>
</dbReference>
<keyword evidence="1" id="KW-0479">Metal-binding</keyword>
<dbReference type="AlphaFoldDB" id="A0A8H7B4K9"/>
<dbReference type="GO" id="GO:0008270">
    <property type="term" value="F:zinc ion binding"/>
    <property type="evidence" value="ECO:0007669"/>
    <property type="project" value="UniProtKB-KW"/>
</dbReference>
<proteinExistence type="predicted"/>
<evidence type="ECO:0000256" key="2">
    <source>
        <dbReference type="SAM" id="MobiDB-lite"/>
    </source>
</evidence>
<dbReference type="InterPro" id="IPR031355">
    <property type="entry name" value="YBL010C/LAA2-like"/>
</dbReference>
<dbReference type="Proteomes" id="UP000596902">
    <property type="component" value="Unassembled WGS sequence"/>
</dbReference>
<evidence type="ECO:0000313" key="5">
    <source>
        <dbReference type="Proteomes" id="UP000596902"/>
    </source>
</evidence>
<feature type="compositionally biased region" description="Acidic residues" evidence="2">
    <location>
        <begin position="185"/>
        <end position="225"/>
    </location>
</feature>
<organism evidence="4 5">
    <name type="scientific">Alternaria burnsii</name>
    <dbReference type="NCBI Taxonomy" id="1187904"/>
    <lineage>
        <taxon>Eukaryota</taxon>
        <taxon>Fungi</taxon>
        <taxon>Dikarya</taxon>
        <taxon>Ascomycota</taxon>
        <taxon>Pezizomycotina</taxon>
        <taxon>Dothideomycetes</taxon>
        <taxon>Pleosporomycetidae</taxon>
        <taxon>Pleosporales</taxon>
        <taxon>Pleosporineae</taxon>
        <taxon>Pleosporaceae</taxon>
        <taxon>Alternaria</taxon>
        <taxon>Alternaria sect. Alternaria</taxon>
    </lineage>
</organism>
<dbReference type="PROSITE" id="PS50089">
    <property type="entry name" value="ZF_RING_2"/>
    <property type="match status" value="1"/>
</dbReference>
<protein>
    <recommendedName>
        <fullName evidence="3">RING-type domain-containing protein</fullName>
    </recommendedName>
</protein>
<accession>A0A8H7B4K9</accession>
<dbReference type="SUPFAM" id="SSF57850">
    <property type="entry name" value="RING/U-box"/>
    <property type="match status" value="1"/>
</dbReference>
<keyword evidence="1" id="KW-0863">Zinc-finger</keyword>
<keyword evidence="1" id="KW-0862">Zinc</keyword>
<dbReference type="InterPro" id="IPR001841">
    <property type="entry name" value="Znf_RING"/>
</dbReference>
<feature type="compositionally biased region" description="Basic and acidic residues" evidence="2">
    <location>
        <begin position="1"/>
        <end position="32"/>
    </location>
</feature>
<evidence type="ECO:0000313" key="4">
    <source>
        <dbReference type="EMBL" id="KAF7675228.1"/>
    </source>
</evidence>
<evidence type="ECO:0000256" key="1">
    <source>
        <dbReference type="PROSITE-ProRule" id="PRU00175"/>
    </source>
</evidence>
<dbReference type="PANTHER" id="PTHR38698">
    <property type="entry name" value="EXPRESSED PROTEIN"/>
    <property type="match status" value="1"/>
</dbReference>
<feature type="compositionally biased region" description="Pro residues" evidence="2">
    <location>
        <begin position="243"/>
        <end position="255"/>
    </location>
</feature>
<dbReference type="InterPro" id="IPR013083">
    <property type="entry name" value="Znf_RING/FYVE/PHD"/>
</dbReference>
<dbReference type="PANTHER" id="PTHR38698:SF1">
    <property type="entry name" value="FUNGAL PROTEIN"/>
    <property type="match status" value="1"/>
</dbReference>
<dbReference type="SMART" id="SM01197">
    <property type="entry name" value="FANCL_C"/>
    <property type="match status" value="1"/>
</dbReference>
<feature type="compositionally biased region" description="Basic and acidic residues" evidence="2">
    <location>
        <begin position="51"/>
        <end position="61"/>
    </location>
</feature>
<comment type="caution">
    <text evidence="4">The sequence shown here is derived from an EMBL/GenBank/DDBJ whole genome shotgun (WGS) entry which is preliminary data.</text>
</comment>
<dbReference type="Gene3D" id="3.30.40.10">
    <property type="entry name" value="Zinc/RING finger domain, C3HC4 (zinc finger)"/>
    <property type="match status" value="1"/>
</dbReference>
<feature type="compositionally biased region" description="Low complexity" evidence="2">
    <location>
        <begin position="389"/>
        <end position="398"/>
    </location>
</feature>
<dbReference type="SMART" id="SM00184">
    <property type="entry name" value="RING"/>
    <property type="match status" value="1"/>
</dbReference>
<feature type="domain" description="RING-type" evidence="3">
    <location>
        <begin position="567"/>
        <end position="610"/>
    </location>
</feature>
<reference evidence="4" key="1">
    <citation type="submission" date="2020-01" db="EMBL/GenBank/DDBJ databases">
        <authorList>
            <person name="Feng Z.H.Z."/>
        </authorList>
    </citation>
    <scope>NUCLEOTIDE SEQUENCE</scope>
    <source>
        <strain evidence="4">CBS107.38</strain>
    </source>
</reference>
<keyword evidence="5" id="KW-1185">Reference proteome</keyword>
<dbReference type="Pfam" id="PF17104">
    <property type="entry name" value="YBL010C_LAA2"/>
    <property type="match status" value="1"/>
</dbReference>